<dbReference type="Proteomes" id="UP000045545">
    <property type="component" value="Unassembled WGS sequence"/>
</dbReference>
<feature type="domain" description="Phosphoribosyltransferase" evidence="2">
    <location>
        <begin position="177"/>
        <end position="268"/>
    </location>
</feature>
<dbReference type="STRING" id="690567.534"/>
<dbReference type="EMBL" id="CGIH01000005">
    <property type="protein sequence ID" value="CFX12294.1"/>
    <property type="molecule type" value="Genomic_DNA"/>
</dbReference>
<feature type="domain" description="Double zinc ribbon" evidence="3">
    <location>
        <begin position="40"/>
        <end position="101"/>
    </location>
</feature>
<name>A0A0E4GCE1_9FIRM</name>
<dbReference type="Pfam" id="PF18912">
    <property type="entry name" value="DZR_2"/>
    <property type="match status" value="1"/>
</dbReference>
<dbReference type="AlphaFoldDB" id="A0A0E4GCE1"/>
<dbReference type="Gene3D" id="3.40.50.2020">
    <property type="match status" value="1"/>
</dbReference>
<keyword evidence="5" id="KW-1185">Reference proteome</keyword>
<dbReference type="CDD" id="cd06223">
    <property type="entry name" value="PRTases_typeI"/>
    <property type="match status" value="1"/>
</dbReference>
<reference evidence="4 5" key="1">
    <citation type="submission" date="2015-03" db="EMBL/GenBank/DDBJ databases">
        <authorList>
            <person name="Murphy D."/>
        </authorList>
    </citation>
    <scope>NUCLEOTIDE SEQUENCE [LARGE SCALE GENOMIC DNA]</scope>
    <source>
        <strain evidence="4 5">OL-4</strain>
    </source>
</reference>
<evidence type="ECO:0000259" key="3">
    <source>
        <dbReference type="Pfam" id="PF18912"/>
    </source>
</evidence>
<dbReference type="InterPro" id="IPR029057">
    <property type="entry name" value="PRTase-like"/>
</dbReference>
<keyword evidence="4" id="KW-0328">Glycosyltransferase</keyword>
<evidence type="ECO:0000313" key="4">
    <source>
        <dbReference type="EMBL" id="CFX12294.1"/>
    </source>
</evidence>
<keyword evidence="4" id="KW-0808">Transferase</keyword>
<protein>
    <submittedName>
        <fullName evidence="4">Phosphoribosyltransferase-like</fullName>
    </submittedName>
</protein>
<dbReference type="InterPro" id="IPR000836">
    <property type="entry name" value="PRTase_dom"/>
</dbReference>
<dbReference type="Pfam" id="PF00156">
    <property type="entry name" value="Pribosyltran"/>
    <property type="match status" value="1"/>
</dbReference>
<dbReference type="InterPro" id="IPR044005">
    <property type="entry name" value="DZR_2"/>
</dbReference>
<evidence type="ECO:0000259" key="2">
    <source>
        <dbReference type="Pfam" id="PF00156"/>
    </source>
</evidence>
<dbReference type="InterPro" id="IPR051910">
    <property type="entry name" value="ComF/GntX_DNA_util-trans"/>
</dbReference>
<evidence type="ECO:0000313" key="5">
    <source>
        <dbReference type="Proteomes" id="UP000045545"/>
    </source>
</evidence>
<gene>
    <name evidence="4" type="ORF">534</name>
</gene>
<organism evidence="4 5">
    <name type="scientific">Syntrophomonas zehnderi OL-4</name>
    <dbReference type="NCBI Taxonomy" id="690567"/>
    <lineage>
        <taxon>Bacteria</taxon>
        <taxon>Bacillati</taxon>
        <taxon>Bacillota</taxon>
        <taxon>Clostridia</taxon>
        <taxon>Eubacteriales</taxon>
        <taxon>Syntrophomonadaceae</taxon>
        <taxon>Syntrophomonas</taxon>
    </lineage>
</organism>
<accession>A0A0E4GCE1</accession>
<dbReference type="PANTHER" id="PTHR47505:SF1">
    <property type="entry name" value="DNA UTILIZATION PROTEIN YHGH"/>
    <property type="match status" value="1"/>
</dbReference>
<dbReference type="PANTHER" id="PTHR47505">
    <property type="entry name" value="DNA UTILIZATION PROTEIN YHGH"/>
    <property type="match status" value="1"/>
</dbReference>
<dbReference type="SUPFAM" id="SSF53271">
    <property type="entry name" value="PRTase-like"/>
    <property type="match status" value="1"/>
</dbReference>
<comment type="similarity">
    <text evidence="1">Belongs to the ComF/GntX family.</text>
</comment>
<dbReference type="GO" id="GO:0016757">
    <property type="term" value="F:glycosyltransferase activity"/>
    <property type="evidence" value="ECO:0007669"/>
    <property type="project" value="UniProtKB-KW"/>
</dbReference>
<evidence type="ECO:0000256" key="1">
    <source>
        <dbReference type="ARBA" id="ARBA00008007"/>
    </source>
</evidence>
<sequence>MFPGLCVIISLHVSMLKNPLALKNDQVKCLALEVAMIDVLLDFLFPQEVCCICRKPGKYNTRRPWCKECQEKMLQMQCSCPTCDKCGKYLENGASLCADCQKTPPGFELARSVGPYNEPYRIAIKVLKFMGRKHLAYCMGDMMAEKVQSEPRFMPIDLIVPVPISSGGLKQRGFNQAELLARQVSKRLKVKMDPRIIYRVKDTPSQVELSREEREKNLQFAFQIEDNRKVYRKNILLVDDVYTTGSTSRECTRVLLEAGAARVCIITWATGKGY</sequence>
<proteinExistence type="inferred from homology"/>